<keyword evidence="3" id="KW-1185">Reference proteome</keyword>
<reference evidence="2" key="1">
    <citation type="submission" date="2020-06" db="EMBL/GenBank/DDBJ databases">
        <title>Draft genome of Bugula neritina, a colonial animal packing powerful symbionts and potential medicines.</title>
        <authorList>
            <person name="Rayko M."/>
        </authorList>
    </citation>
    <scope>NUCLEOTIDE SEQUENCE [LARGE SCALE GENOMIC DNA]</scope>
    <source>
        <strain evidence="2">Kwan_BN1</strain>
    </source>
</reference>
<dbReference type="EMBL" id="VXIV02000228">
    <property type="protein sequence ID" value="KAF6039631.1"/>
    <property type="molecule type" value="Genomic_DNA"/>
</dbReference>
<accession>A0A7J7KN85</accession>
<comment type="caution">
    <text evidence="2">The sequence shown here is derived from an EMBL/GenBank/DDBJ whole genome shotgun (WGS) entry which is preliminary data.</text>
</comment>
<sequence>MTYMRRVSQTQQTNNSTNYFASVECSLLVDLCQLGVAVPTPHLKELHRLSLSLVPKCTGANLSELHDLLSRVVFSPIMFRSHLTESSRSDHVTQECVMSLPSISNTYISLLLPLGEQLQHSRNILSRNTEKTSKMLLRHSHTDMLPLDWPYLPIMHLYQTSSDRSVDSQPPPDTCQLLKNSLQLVNLLETLLPDVTKAISVHAKVARVMCSFLLDDGLFHEPDMQRLLTSLLLSYCRHIDRIDFSQPVPGLQAFADLYMAFLDHFEATSFGSSVFSQYVLLPMMQQQSVEYRKLVWTEHALTLRSVFLSPNQLMFPMEKLLYPEEVNATIITGMSANLLSGLITLTRNPVLYVAAVHHVNRFMFTTDGRDADVKLSLLKSAHLCTVESLKNHLIFYKEYKMSGSSVDVNDDTNSSGDINAYIVCYTKLPIQRCNLLKSVT</sequence>
<gene>
    <name evidence="2" type="ORF">EB796_002049</name>
</gene>
<dbReference type="PANTHER" id="PTHR21483:SF18">
    <property type="entry name" value="RNA POLYMERASE II-ASSOCIATED PROTEIN 1"/>
    <property type="match status" value="1"/>
</dbReference>
<evidence type="ECO:0000313" key="2">
    <source>
        <dbReference type="EMBL" id="KAF6039631.1"/>
    </source>
</evidence>
<evidence type="ECO:0000313" key="3">
    <source>
        <dbReference type="Proteomes" id="UP000593567"/>
    </source>
</evidence>
<dbReference type="Pfam" id="PF25766">
    <property type="entry name" value="TPR_RPAP1"/>
    <property type="match status" value="1"/>
</dbReference>
<dbReference type="PANTHER" id="PTHR21483">
    <property type="entry name" value="RNA POLYMERASE II-ASSOCIATED PROTEIN 1"/>
    <property type="match status" value="1"/>
</dbReference>
<protein>
    <submittedName>
        <fullName evidence="2">RPAP1</fullName>
    </submittedName>
</protein>
<proteinExistence type="predicted"/>
<organism evidence="2 3">
    <name type="scientific">Bugula neritina</name>
    <name type="common">Brown bryozoan</name>
    <name type="synonym">Sertularia neritina</name>
    <dbReference type="NCBI Taxonomy" id="10212"/>
    <lineage>
        <taxon>Eukaryota</taxon>
        <taxon>Metazoa</taxon>
        <taxon>Spiralia</taxon>
        <taxon>Lophotrochozoa</taxon>
        <taxon>Bryozoa</taxon>
        <taxon>Gymnolaemata</taxon>
        <taxon>Cheilostomatida</taxon>
        <taxon>Flustrina</taxon>
        <taxon>Buguloidea</taxon>
        <taxon>Bugulidae</taxon>
        <taxon>Bugula</taxon>
    </lineage>
</organism>
<dbReference type="OrthoDB" id="348201at2759"/>
<dbReference type="InterPro" id="IPR039913">
    <property type="entry name" value="RPAP1/Rba50"/>
</dbReference>
<name>A0A7J7KN85_BUGNE</name>
<dbReference type="InterPro" id="IPR057989">
    <property type="entry name" value="TPR_RPAP1/MINIYO-like"/>
</dbReference>
<dbReference type="AlphaFoldDB" id="A0A7J7KN85"/>
<evidence type="ECO:0000259" key="1">
    <source>
        <dbReference type="Pfam" id="PF25766"/>
    </source>
</evidence>
<feature type="domain" description="RPAP1/MINIYO-like TPR repeats" evidence="1">
    <location>
        <begin position="150"/>
        <end position="367"/>
    </location>
</feature>
<dbReference type="Proteomes" id="UP000593567">
    <property type="component" value="Unassembled WGS sequence"/>
</dbReference>
<dbReference type="GO" id="GO:0006366">
    <property type="term" value="P:transcription by RNA polymerase II"/>
    <property type="evidence" value="ECO:0007669"/>
    <property type="project" value="InterPro"/>
</dbReference>